<dbReference type="EMBL" id="CAXAMM010021394">
    <property type="protein sequence ID" value="CAK9049833.1"/>
    <property type="molecule type" value="Genomic_DNA"/>
</dbReference>
<keyword evidence="3" id="KW-1185">Reference proteome</keyword>
<feature type="non-terminal residue" evidence="2">
    <location>
        <position position="1"/>
    </location>
</feature>
<gene>
    <name evidence="2" type="ORF">SCF082_LOCUS27567</name>
</gene>
<protein>
    <submittedName>
        <fullName evidence="2">Copia protein</fullName>
    </submittedName>
</protein>
<evidence type="ECO:0000313" key="3">
    <source>
        <dbReference type="Proteomes" id="UP001642464"/>
    </source>
</evidence>
<accession>A0ABP0MFG5</accession>
<name>A0ABP0MFG5_9DINO</name>
<reference evidence="2 3" key="1">
    <citation type="submission" date="2024-02" db="EMBL/GenBank/DDBJ databases">
        <authorList>
            <person name="Chen Y."/>
            <person name="Shah S."/>
            <person name="Dougan E. K."/>
            <person name="Thang M."/>
            <person name="Chan C."/>
        </authorList>
    </citation>
    <scope>NUCLEOTIDE SEQUENCE [LARGE SCALE GENOMIC DNA]</scope>
</reference>
<sequence>DYQPEPEYVHEVHDESTSPEGLDSADSGVSEEIHAAEDHHDPGDTDAEIEEVYKLQKKAKLQVKKGMKTYKETKKRVRELKKQRQPYYPVVAIPPNEQQQP</sequence>
<organism evidence="2 3">
    <name type="scientific">Durusdinium trenchii</name>
    <dbReference type="NCBI Taxonomy" id="1381693"/>
    <lineage>
        <taxon>Eukaryota</taxon>
        <taxon>Sar</taxon>
        <taxon>Alveolata</taxon>
        <taxon>Dinophyceae</taxon>
        <taxon>Suessiales</taxon>
        <taxon>Symbiodiniaceae</taxon>
        <taxon>Durusdinium</taxon>
    </lineage>
</organism>
<comment type="caution">
    <text evidence="2">The sequence shown here is derived from an EMBL/GenBank/DDBJ whole genome shotgun (WGS) entry which is preliminary data.</text>
</comment>
<dbReference type="Proteomes" id="UP001642464">
    <property type="component" value="Unassembled WGS sequence"/>
</dbReference>
<feature type="region of interest" description="Disordered" evidence="1">
    <location>
        <begin position="1"/>
        <end position="45"/>
    </location>
</feature>
<evidence type="ECO:0000313" key="2">
    <source>
        <dbReference type="EMBL" id="CAK9049833.1"/>
    </source>
</evidence>
<feature type="compositionally biased region" description="Basic and acidic residues" evidence="1">
    <location>
        <begin position="31"/>
        <end position="43"/>
    </location>
</feature>
<feature type="region of interest" description="Disordered" evidence="1">
    <location>
        <begin position="76"/>
        <end position="101"/>
    </location>
</feature>
<proteinExistence type="predicted"/>
<feature type="non-terminal residue" evidence="2">
    <location>
        <position position="101"/>
    </location>
</feature>
<feature type="compositionally biased region" description="Basic and acidic residues" evidence="1">
    <location>
        <begin position="7"/>
        <end position="16"/>
    </location>
</feature>
<evidence type="ECO:0000256" key="1">
    <source>
        <dbReference type="SAM" id="MobiDB-lite"/>
    </source>
</evidence>